<keyword evidence="1" id="KW-0732">Signal</keyword>
<protein>
    <submittedName>
        <fullName evidence="2">Putative salivary secreted peptide with til domain protein</fullName>
    </submittedName>
</protein>
<evidence type="ECO:0000313" key="2">
    <source>
        <dbReference type="EMBL" id="MBW20625.1"/>
    </source>
</evidence>
<dbReference type="EMBL" id="GGFF01000158">
    <property type="protein sequence ID" value="MBW20625.1"/>
    <property type="molecule type" value="Transcribed_RNA"/>
</dbReference>
<reference evidence="2" key="1">
    <citation type="submission" date="2018-01" db="EMBL/GenBank/DDBJ databases">
        <title>An insight into the sialome of Amazonian anophelines.</title>
        <authorList>
            <person name="Ribeiro J.M."/>
            <person name="Scarpassa V."/>
            <person name="Calvo E."/>
        </authorList>
    </citation>
    <scope>NUCLEOTIDE SEQUENCE</scope>
    <source>
        <tissue evidence="2">Salivary glands</tissue>
    </source>
</reference>
<evidence type="ECO:0000256" key="1">
    <source>
        <dbReference type="SAM" id="SignalP"/>
    </source>
</evidence>
<dbReference type="Gene3D" id="2.10.25.10">
    <property type="entry name" value="Laminin"/>
    <property type="match status" value="1"/>
</dbReference>
<dbReference type="SUPFAM" id="SSF57567">
    <property type="entry name" value="Serine protease inhibitors"/>
    <property type="match status" value="1"/>
</dbReference>
<sequence length="96" mass="10707">MRVEFTLSGIVLLMLLCTLSQFPVQCQVVNYNCGPLESYTANESCDKNCDNDCSVLLAKQCICNAGFLRNRKTGMCIPEDQCFPSIEPITFPCLKD</sequence>
<dbReference type="InterPro" id="IPR036084">
    <property type="entry name" value="Ser_inhib-like_sf"/>
</dbReference>
<proteinExistence type="predicted"/>
<name>A0A2M3YWI7_9DIPT</name>
<feature type="signal peptide" evidence="1">
    <location>
        <begin position="1"/>
        <end position="26"/>
    </location>
</feature>
<organism evidence="2">
    <name type="scientific">Anopheles nuneztovari</name>
    <dbReference type="NCBI Taxonomy" id="30067"/>
    <lineage>
        <taxon>Eukaryota</taxon>
        <taxon>Metazoa</taxon>
        <taxon>Ecdysozoa</taxon>
        <taxon>Arthropoda</taxon>
        <taxon>Hexapoda</taxon>
        <taxon>Insecta</taxon>
        <taxon>Pterygota</taxon>
        <taxon>Neoptera</taxon>
        <taxon>Endopterygota</taxon>
        <taxon>Diptera</taxon>
        <taxon>Nematocera</taxon>
        <taxon>Culicoidea</taxon>
        <taxon>Culicidae</taxon>
        <taxon>Anophelinae</taxon>
        <taxon>Anopheles</taxon>
    </lineage>
</organism>
<feature type="chain" id="PRO_5014992634" evidence="1">
    <location>
        <begin position="27"/>
        <end position="96"/>
    </location>
</feature>
<dbReference type="AlphaFoldDB" id="A0A2M3YWI7"/>
<accession>A0A2M3YWI7</accession>